<dbReference type="InterPro" id="IPR011129">
    <property type="entry name" value="CSD"/>
</dbReference>
<evidence type="ECO:0000259" key="2">
    <source>
        <dbReference type="PROSITE" id="PS51857"/>
    </source>
</evidence>
<dbReference type="InterPro" id="IPR002059">
    <property type="entry name" value="CSP_DNA-bd"/>
</dbReference>
<dbReference type="GO" id="GO:0003677">
    <property type="term" value="F:DNA binding"/>
    <property type="evidence" value="ECO:0007669"/>
    <property type="project" value="UniProtKB-KW"/>
</dbReference>
<dbReference type="PROSITE" id="PS51857">
    <property type="entry name" value="CSD_2"/>
    <property type="match status" value="1"/>
</dbReference>
<dbReference type="Pfam" id="PF00313">
    <property type="entry name" value="CSD"/>
    <property type="match status" value="1"/>
</dbReference>
<evidence type="ECO:0000313" key="3">
    <source>
        <dbReference type="EMBL" id="GGO94646.1"/>
    </source>
</evidence>
<dbReference type="CDD" id="cd04458">
    <property type="entry name" value="CSP_CDS"/>
    <property type="match status" value="1"/>
</dbReference>
<name>A0A917ZUF4_9ACTN</name>
<dbReference type="InterPro" id="IPR012340">
    <property type="entry name" value="NA-bd_OB-fold"/>
</dbReference>
<comment type="caution">
    <text evidence="3">The sequence shown here is derived from an EMBL/GenBank/DDBJ whole genome shotgun (WGS) entry which is preliminary data.</text>
</comment>
<dbReference type="EMBL" id="BMMS01000023">
    <property type="protein sequence ID" value="GGO94646.1"/>
    <property type="molecule type" value="Genomic_DNA"/>
</dbReference>
<dbReference type="RefSeq" id="WP_189134038.1">
    <property type="nucleotide sequence ID" value="NZ_BMMS01000023.1"/>
</dbReference>
<reference evidence="3" key="2">
    <citation type="submission" date="2020-09" db="EMBL/GenBank/DDBJ databases">
        <authorList>
            <person name="Sun Q."/>
            <person name="Zhou Y."/>
        </authorList>
    </citation>
    <scope>NUCLEOTIDE SEQUENCE</scope>
    <source>
        <strain evidence="3">CGMCC 4.7201</strain>
    </source>
</reference>
<keyword evidence="4" id="KW-1185">Reference proteome</keyword>
<dbReference type="SUPFAM" id="SSF50249">
    <property type="entry name" value="Nucleic acid-binding proteins"/>
    <property type="match status" value="1"/>
</dbReference>
<dbReference type="PANTHER" id="PTHR11544">
    <property type="entry name" value="COLD SHOCK DOMAIN CONTAINING PROTEINS"/>
    <property type="match status" value="1"/>
</dbReference>
<protein>
    <submittedName>
        <fullName evidence="3">DNA-binding protein</fullName>
    </submittedName>
</protein>
<dbReference type="InterPro" id="IPR050181">
    <property type="entry name" value="Cold_shock_domain"/>
</dbReference>
<sequence length="139" mass="15367">MVAGRVVRFDSTRGYGFISPAYGGEDVFLHVNDLLMPEAYLRSGLQVEFEIEEGERGQKASSVRLAEPAERKPTEMVPTGTLGPAGDGEQLCDVLSQDEFRKEMTELLLAAAPSLTGEQILAIRRRVVDFGKRHGWVED</sequence>
<evidence type="ECO:0000256" key="1">
    <source>
        <dbReference type="SAM" id="MobiDB-lite"/>
    </source>
</evidence>
<keyword evidence="3" id="KW-0238">DNA-binding</keyword>
<dbReference type="Gene3D" id="2.40.50.140">
    <property type="entry name" value="Nucleic acid-binding proteins"/>
    <property type="match status" value="1"/>
</dbReference>
<feature type="region of interest" description="Disordered" evidence="1">
    <location>
        <begin position="54"/>
        <end position="88"/>
    </location>
</feature>
<dbReference type="AlphaFoldDB" id="A0A917ZUF4"/>
<dbReference type="PRINTS" id="PR00050">
    <property type="entry name" value="COLDSHOCK"/>
</dbReference>
<dbReference type="Proteomes" id="UP000641932">
    <property type="component" value="Unassembled WGS sequence"/>
</dbReference>
<evidence type="ECO:0000313" key="4">
    <source>
        <dbReference type="Proteomes" id="UP000641932"/>
    </source>
</evidence>
<gene>
    <name evidence="3" type="ORF">GCM10012280_50040</name>
</gene>
<reference evidence="3" key="1">
    <citation type="journal article" date="2014" name="Int. J. Syst. Evol. Microbiol.">
        <title>Complete genome sequence of Corynebacterium casei LMG S-19264T (=DSM 44701T), isolated from a smear-ripened cheese.</title>
        <authorList>
            <consortium name="US DOE Joint Genome Institute (JGI-PGF)"/>
            <person name="Walter F."/>
            <person name="Albersmeier A."/>
            <person name="Kalinowski J."/>
            <person name="Ruckert C."/>
        </authorList>
    </citation>
    <scope>NUCLEOTIDE SEQUENCE</scope>
    <source>
        <strain evidence="3">CGMCC 4.7201</strain>
    </source>
</reference>
<accession>A0A917ZUF4</accession>
<dbReference type="SMART" id="SM00357">
    <property type="entry name" value="CSP"/>
    <property type="match status" value="1"/>
</dbReference>
<proteinExistence type="predicted"/>
<organism evidence="3 4">
    <name type="scientific">Wenjunlia tyrosinilytica</name>
    <dbReference type="NCBI Taxonomy" id="1544741"/>
    <lineage>
        <taxon>Bacteria</taxon>
        <taxon>Bacillati</taxon>
        <taxon>Actinomycetota</taxon>
        <taxon>Actinomycetes</taxon>
        <taxon>Kitasatosporales</taxon>
        <taxon>Streptomycetaceae</taxon>
        <taxon>Wenjunlia</taxon>
    </lineage>
</organism>
<feature type="domain" description="CSD" evidence="2">
    <location>
        <begin position="1"/>
        <end position="65"/>
    </location>
</feature>